<sequence>MAEKELFGGIEPTWRVAVAAEFCRIEEVCARAARAQWETVRIWRVINLGLGSCAVAAAGVAGSVVLAGDRFPVIAGALALFAAMLTTVISMVGPARKENQAVEAAKAYQSAETAARQSRQVDLPGHTFAQARQSLGELTEHWHGANRSATPVPRWAQRRADRGTYGGRAEEIMTDRMSEVVRVFRVSRRTADQVS</sequence>
<accession>A0A543CLE0</accession>
<gene>
    <name evidence="2" type="ORF">FB559_3520</name>
</gene>
<keyword evidence="1" id="KW-0812">Transmembrane</keyword>
<reference evidence="2 3" key="1">
    <citation type="submission" date="2019-06" db="EMBL/GenBank/DDBJ databases">
        <title>Sequencing the genomes of 1000 actinobacteria strains.</title>
        <authorList>
            <person name="Klenk H.-P."/>
        </authorList>
    </citation>
    <scope>NUCLEOTIDE SEQUENCE [LARGE SCALE GENOMIC DNA]</scope>
    <source>
        <strain evidence="2 3">DSM 102200</strain>
    </source>
</reference>
<organism evidence="2 3">
    <name type="scientific">Actinoallomurus bryophytorum</name>
    <dbReference type="NCBI Taxonomy" id="1490222"/>
    <lineage>
        <taxon>Bacteria</taxon>
        <taxon>Bacillati</taxon>
        <taxon>Actinomycetota</taxon>
        <taxon>Actinomycetes</taxon>
        <taxon>Streptosporangiales</taxon>
        <taxon>Thermomonosporaceae</taxon>
        <taxon>Actinoallomurus</taxon>
    </lineage>
</organism>
<evidence type="ECO:0000256" key="1">
    <source>
        <dbReference type="SAM" id="Phobius"/>
    </source>
</evidence>
<name>A0A543CLE0_9ACTN</name>
<proteinExistence type="predicted"/>
<dbReference type="Proteomes" id="UP000316096">
    <property type="component" value="Unassembled WGS sequence"/>
</dbReference>
<protein>
    <recommendedName>
        <fullName evidence="4">SMODS and SLOG-associating 2TM effector domain-containing protein</fullName>
    </recommendedName>
</protein>
<evidence type="ECO:0000313" key="2">
    <source>
        <dbReference type="EMBL" id="TQL97909.1"/>
    </source>
</evidence>
<evidence type="ECO:0000313" key="3">
    <source>
        <dbReference type="Proteomes" id="UP000316096"/>
    </source>
</evidence>
<dbReference type="EMBL" id="VFOZ01000001">
    <property type="protein sequence ID" value="TQL97909.1"/>
    <property type="molecule type" value="Genomic_DNA"/>
</dbReference>
<keyword evidence="1" id="KW-1133">Transmembrane helix</keyword>
<feature type="transmembrane region" description="Helical" evidence="1">
    <location>
        <begin position="45"/>
        <end position="67"/>
    </location>
</feature>
<keyword evidence="3" id="KW-1185">Reference proteome</keyword>
<evidence type="ECO:0008006" key="4">
    <source>
        <dbReference type="Google" id="ProtNLM"/>
    </source>
</evidence>
<comment type="caution">
    <text evidence="2">The sequence shown here is derived from an EMBL/GenBank/DDBJ whole genome shotgun (WGS) entry which is preliminary data.</text>
</comment>
<dbReference type="AlphaFoldDB" id="A0A543CLE0"/>
<feature type="transmembrane region" description="Helical" evidence="1">
    <location>
        <begin position="73"/>
        <end position="92"/>
    </location>
</feature>
<keyword evidence="1" id="KW-0472">Membrane</keyword>
<dbReference type="RefSeq" id="WP_141956576.1">
    <property type="nucleotide sequence ID" value="NZ_VFOZ01000001.1"/>
</dbReference>
<dbReference type="OrthoDB" id="5124990at2"/>